<protein>
    <submittedName>
        <fullName evidence="1">Uncharacterized protein</fullName>
    </submittedName>
</protein>
<name>A0AAV3RCX5_LITER</name>
<gene>
    <name evidence="1" type="ORF">LIER_41478</name>
</gene>
<evidence type="ECO:0000313" key="2">
    <source>
        <dbReference type="Proteomes" id="UP001454036"/>
    </source>
</evidence>
<evidence type="ECO:0000313" key="1">
    <source>
        <dbReference type="EMBL" id="GAA0173191.1"/>
    </source>
</evidence>
<organism evidence="1 2">
    <name type="scientific">Lithospermum erythrorhizon</name>
    <name type="common">Purple gromwell</name>
    <name type="synonym">Lithospermum officinale var. erythrorhizon</name>
    <dbReference type="NCBI Taxonomy" id="34254"/>
    <lineage>
        <taxon>Eukaryota</taxon>
        <taxon>Viridiplantae</taxon>
        <taxon>Streptophyta</taxon>
        <taxon>Embryophyta</taxon>
        <taxon>Tracheophyta</taxon>
        <taxon>Spermatophyta</taxon>
        <taxon>Magnoliopsida</taxon>
        <taxon>eudicotyledons</taxon>
        <taxon>Gunneridae</taxon>
        <taxon>Pentapetalae</taxon>
        <taxon>asterids</taxon>
        <taxon>lamiids</taxon>
        <taxon>Boraginales</taxon>
        <taxon>Boraginaceae</taxon>
        <taxon>Boraginoideae</taxon>
        <taxon>Lithospermeae</taxon>
        <taxon>Lithospermum</taxon>
    </lineage>
</organism>
<keyword evidence="2" id="KW-1185">Reference proteome</keyword>
<accession>A0AAV3RCX5</accession>
<proteinExistence type="predicted"/>
<sequence length="134" mass="15522">MISTRFEDILGINKVSGIPEYFLKWVSKIFNSDLMHILLSKNEVLPILLEDAERIYNLPSSGYEVDVKKCNMESIAKLWKEFGMSEKEEELVTYEEMKDMMSNLQDDTSWCKAIIIYMFGFLLCPNNFGGVSLK</sequence>
<comment type="caution">
    <text evidence="1">The sequence shown here is derived from an EMBL/GenBank/DDBJ whole genome shotgun (WGS) entry which is preliminary data.</text>
</comment>
<dbReference type="EMBL" id="BAABME010026043">
    <property type="protein sequence ID" value="GAA0173191.1"/>
    <property type="molecule type" value="Genomic_DNA"/>
</dbReference>
<reference evidence="1 2" key="1">
    <citation type="submission" date="2024-01" db="EMBL/GenBank/DDBJ databases">
        <title>The complete chloroplast genome sequence of Lithospermum erythrorhizon: insights into the phylogenetic relationship among Boraginaceae species and the maternal lineages of purple gromwells.</title>
        <authorList>
            <person name="Okada T."/>
            <person name="Watanabe K."/>
        </authorList>
    </citation>
    <scope>NUCLEOTIDE SEQUENCE [LARGE SCALE GENOMIC DNA]</scope>
</reference>
<dbReference type="AlphaFoldDB" id="A0AAV3RCX5"/>
<dbReference type="Proteomes" id="UP001454036">
    <property type="component" value="Unassembled WGS sequence"/>
</dbReference>